<keyword evidence="2" id="KW-1185">Reference proteome</keyword>
<dbReference type="OrthoDB" id="5987093at2759"/>
<gene>
    <name evidence="1" type="ORF">OS493_031746</name>
</gene>
<evidence type="ECO:0000313" key="1">
    <source>
        <dbReference type="EMBL" id="KAJ7382969.1"/>
    </source>
</evidence>
<protein>
    <submittedName>
        <fullName evidence="1">Uncharacterized protein</fullName>
    </submittedName>
</protein>
<evidence type="ECO:0000313" key="2">
    <source>
        <dbReference type="Proteomes" id="UP001163046"/>
    </source>
</evidence>
<dbReference type="EMBL" id="MU825910">
    <property type="protein sequence ID" value="KAJ7382969.1"/>
    <property type="molecule type" value="Genomic_DNA"/>
</dbReference>
<name>A0A9W9ZL60_9CNID</name>
<sequence length="298" mass="33797">MKSSVLLVSSVTDLSWPGQLNREPESAATLVMLSLYVFIPPSRGLEIRTLEIVNEGEGFDRRQYKDRNVLLIKEDGIVLYINNYKTKRSSGRDELSLQREDELSRILLEYIKTFRRHLTKEGSGKYLLLNKNGDKFTCAAFSSYLKRVFYGLTGKMKHSKTYDKRTANQRKELAVTLARDYAEEEFEDGAEQGPIHPPDNCVFKPGDFVGCIEESSTLNSPKVLIGQVHSLRGNGDVSLLWHRKIAAGLYSLELDGEEWLEAKESLTAVSLRAARIVQACTVSELLLDRFTKRSLNIR</sequence>
<proteinExistence type="predicted"/>
<reference evidence="1" key="1">
    <citation type="submission" date="2023-01" db="EMBL/GenBank/DDBJ databases">
        <title>Genome assembly of the deep-sea coral Lophelia pertusa.</title>
        <authorList>
            <person name="Herrera S."/>
            <person name="Cordes E."/>
        </authorList>
    </citation>
    <scope>NUCLEOTIDE SEQUENCE</scope>
    <source>
        <strain evidence="1">USNM1676648</strain>
        <tissue evidence="1">Polyp</tissue>
    </source>
</reference>
<accession>A0A9W9ZL60</accession>
<comment type="caution">
    <text evidence="1">The sequence shown here is derived from an EMBL/GenBank/DDBJ whole genome shotgun (WGS) entry which is preliminary data.</text>
</comment>
<dbReference type="Proteomes" id="UP001163046">
    <property type="component" value="Unassembled WGS sequence"/>
</dbReference>
<dbReference type="AlphaFoldDB" id="A0A9W9ZL60"/>
<organism evidence="1 2">
    <name type="scientific">Desmophyllum pertusum</name>
    <dbReference type="NCBI Taxonomy" id="174260"/>
    <lineage>
        <taxon>Eukaryota</taxon>
        <taxon>Metazoa</taxon>
        <taxon>Cnidaria</taxon>
        <taxon>Anthozoa</taxon>
        <taxon>Hexacorallia</taxon>
        <taxon>Scleractinia</taxon>
        <taxon>Caryophylliina</taxon>
        <taxon>Caryophylliidae</taxon>
        <taxon>Desmophyllum</taxon>
    </lineage>
</organism>